<dbReference type="HOGENOM" id="CLU_207868_0_0_6"/>
<keyword evidence="1" id="KW-0812">Transmembrane</keyword>
<dbReference type="eggNOG" id="ENOG5031N3P">
    <property type="taxonomic scope" value="Bacteria"/>
</dbReference>
<evidence type="ECO:0000256" key="1">
    <source>
        <dbReference type="SAM" id="Phobius"/>
    </source>
</evidence>
<feature type="transmembrane region" description="Helical" evidence="1">
    <location>
        <begin position="12"/>
        <end position="39"/>
    </location>
</feature>
<reference evidence="3" key="3">
    <citation type="submission" date="2011-05" db="EMBL/GenBank/DDBJ databases">
        <title>Complete sequence of Methylomonas methanica MC09.</title>
        <authorList>
            <consortium name="US DOE Joint Genome Institute"/>
            <person name="Lucas S."/>
            <person name="Han J."/>
            <person name="Lapidus A."/>
            <person name="Cheng J.-F."/>
            <person name="Goodwin L."/>
            <person name="Pitluck S."/>
            <person name="Peters L."/>
            <person name="Mikhailova N."/>
            <person name="Teshima H."/>
            <person name="Han C."/>
            <person name="Tapia R."/>
            <person name="Land M."/>
            <person name="Hauser L."/>
            <person name="Kyrpides N."/>
            <person name="Ivanova N."/>
            <person name="Pagani I."/>
            <person name="Stein L."/>
            <person name="Woyke T."/>
        </authorList>
    </citation>
    <scope>NUCLEOTIDE SEQUENCE [LARGE SCALE GENOMIC DNA]</scope>
    <source>
        <strain evidence="3">MC09</strain>
    </source>
</reference>
<reference key="2">
    <citation type="submission" date="2011-05" db="EMBL/GenBank/DDBJ databases">
        <title>Complete genome sequence of the aerobic marine methanotroph Methylomonas methanica MC09.</title>
        <authorList>
            <person name="Boden R."/>
            <person name="Cunliffe M."/>
            <person name="Scanlan J."/>
            <person name="Moussard H."/>
            <person name="Kits K.D."/>
            <person name="Klotz M."/>
            <person name="Jetten M."/>
            <person name="Vuilleumier S."/>
            <person name="Han J."/>
            <person name="Peters L."/>
            <person name="Mikhailova N."/>
            <person name="Teshima H."/>
            <person name="Tapia R."/>
            <person name="Kyrpides N."/>
            <person name="Ivanova N."/>
            <person name="Pagani I."/>
            <person name="Cheng J.-F."/>
            <person name="Goodwin L."/>
            <person name="Han C."/>
            <person name="Hauser L."/>
            <person name="Land M."/>
            <person name="Lapidus A."/>
            <person name="Lucas S."/>
            <person name="Pitluck S."/>
            <person name="Woyke T."/>
            <person name="Stein L.Y."/>
            <person name="Murrell C."/>
        </authorList>
    </citation>
    <scope>NUCLEOTIDE SEQUENCE</scope>
    <source>
        <strain>MC09</strain>
    </source>
</reference>
<evidence type="ECO:0000313" key="3">
    <source>
        <dbReference type="Proteomes" id="UP000008888"/>
    </source>
</evidence>
<reference evidence="2 3" key="1">
    <citation type="journal article" date="2011" name="J. Bacteriol.">
        <title>Complete Genome Sequence of the Aerobic Marine Methanotroph Methylomonas methanica MC09.</title>
        <authorList>
            <person name="Boden R."/>
            <person name="Cunliffe M."/>
            <person name="Scanlan J."/>
            <person name="Moussard H."/>
            <person name="Kits K.D."/>
            <person name="Klotz M.G."/>
            <person name="Jetten M.S."/>
            <person name="Vuilleumier S."/>
            <person name="Han J."/>
            <person name="Peters L."/>
            <person name="Mikhailova N."/>
            <person name="Teshima H."/>
            <person name="Tapia R."/>
            <person name="Kyrpides N."/>
            <person name="Ivanova N."/>
            <person name="Pagani I."/>
            <person name="Cheng J.F."/>
            <person name="Goodwin L."/>
            <person name="Han C."/>
            <person name="Hauser L."/>
            <person name="Land M.L."/>
            <person name="Lapidus A."/>
            <person name="Lucas S."/>
            <person name="Pitluck S."/>
            <person name="Woyke T."/>
            <person name="Stein L."/>
            <person name="Murrell J.C."/>
        </authorList>
    </citation>
    <scope>NUCLEOTIDE SEQUENCE [LARGE SCALE GENOMIC DNA]</scope>
    <source>
        <strain evidence="2 3">MC09</strain>
    </source>
</reference>
<evidence type="ECO:0008006" key="4">
    <source>
        <dbReference type="Google" id="ProtNLM"/>
    </source>
</evidence>
<keyword evidence="1" id="KW-0472">Membrane</keyword>
<dbReference type="EMBL" id="CP002738">
    <property type="protein sequence ID" value="AEG01205.1"/>
    <property type="molecule type" value="Genomic_DNA"/>
</dbReference>
<keyword evidence="1" id="KW-1133">Transmembrane helix</keyword>
<sequence length="56" mass="6868">MPRSSLFWRIKWLLILFVLLLIDIGPFPLTALICLYIVLFRPRWFKQFVSRLYPQE</sequence>
<keyword evidence="3" id="KW-1185">Reference proteome</keyword>
<protein>
    <recommendedName>
        <fullName evidence="4">Transmembrane protein</fullName>
    </recommendedName>
</protein>
<dbReference type="Proteomes" id="UP000008888">
    <property type="component" value="Chromosome"/>
</dbReference>
<dbReference type="STRING" id="857087.Metme_2824"/>
<accession>G0A066</accession>
<gene>
    <name evidence="2" type="ordered locus">Metme_2824</name>
</gene>
<proteinExistence type="predicted"/>
<dbReference type="AlphaFoldDB" id="G0A066"/>
<evidence type="ECO:0000313" key="2">
    <source>
        <dbReference type="EMBL" id="AEG01205.1"/>
    </source>
</evidence>
<organism evidence="2 3">
    <name type="scientific">Methylomonas methanica (strain DSM 25384 / MC09)</name>
    <dbReference type="NCBI Taxonomy" id="857087"/>
    <lineage>
        <taxon>Bacteria</taxon>
        <taxon>Pseudomonadati</taxon>
        <taxon>Pseudomonadota</taxon>
        <taxon>Gammaproteobacteria</taxon>
        <taxon>Methylococcales</taxon>
        <taxon>Methylococcaceae</taxon>
        <taxon>Methylomonas</taxon>
    </lineage>
</organism>
<name>G0A066_METMM</name>
<dbReference type="KEGG" id="mmt:Metme_2824"/>